<dbReference type="InterPro" id="IPR005680">
    <property type="entry name" value="Ribosomal_uS12_euk/arc"/>
</dbReference>
<accession>A0A1L2JQ53</accession>
<dbReference type="PANTHER" id="PTHR11652">
    <property type="entry name" value="30S RIBOSOMAL PROTEIN S12 FAMILY MEMBER"/>
    <property type="match status" value="1"/>
</dbReference>
<dbReference type="GO" id="GO:0015935">
    <property type="term" value="C:small ribosomal subunit"/>
    <property type="evidence" value="ECO:0007669"/>
    <property type="project" value="UniProtKB-UniRule"/>
</dbReference>
<dbReference type="AlphaFoldDB" id="A0A1L2JQ53"/>
<comment type="subunit">
    <text evidence="7">Part of the 30S ribosomal subunit.</text>
</comment>
<keyword evidence="7" id="KW-0699">rRNA-binding</keyword>
<name>A0A1L2JQ53_9CREN</name>
<evidence type="ECO:0000256" key="6">
    <source>
        <dbReference type="RuleBase" id="RU003622"/>
    </source>
</evidence>
<dbReference type="FunFam" id="2.40.50.140:FF:000007">
    <property type="entry name" value="40S ribosomal protein S23"/>
    <property type="match status" value="1"/>
</dbReference>
<sequence>MAKKSPLGLHAARPLLKRVKKKKRHDVRWRRRVHGFHRKYYPLGRAPQARGIVIEKVGLEARQPHSGLRKCVKVQLAKTGEQVIAFAPGDGALNYIEVHDEVIIAGIGGSRARSYGDIPGVRFQVIKVNGVSLKAILKGKKEKPQR</sequence>
<dbReference type="GO" id="GO:0006412">
    <property type="term" value="P:translation"/>
    <property type="evidence" value="ECO:0007669"/>
    <property type="project" value="UniProtKB-UniRule"/>
</dbReference>
<dbReference type="InterPro" id="IPR012340">
    <property type="entry name" value="NA-bd_OB-fold"/>
</dbReference>
<evidence type="ECO:0000256" key="5">
    <source>
        <dbReference type="NCBIfam" id="TIGR00982"/>
    </source>
</evidence>
<evidence type="ECO:0000256" key="4">
    <source>
        <dbReference type="ARBA" id="ARBA00035314"/>
    </source>
</evidence>
<evidence type="ECO:0000256" key="2">
    <source>
        <dbReference type="ARBA" id="ARBA00022980"/>
    </source>
</evidence>
<organism evidence="8">
    <name type="scientific">uncultured korarchaeote</name>
    <dbReference type="NCBI Taxonomy" id="161241"/>
    <lineage>
        <taxon>Archaea</taxon>
        <taxon>Thermoproteota</taxon>
        <taxon>environmental samples</taxon>
    </lineage>
</organism>
<comment type="similarity">
    <text evidence="1 6">Belongs to the universal ribosomal protein uS12 family.</text>
</comment>
<keyword evidence="2 6" id="KW-0689">Ribosomal protein</keyword>
<dbReference type="PIRSF" id="PIRSF002133">
    <property type="entry name" value="Ribosomal_S12/S23"/>
    <property type="match status" value="1"/>
</dbReference>
<keyword evidence="3 6" id="KW-0687">Ribonucleoprotein</keyword>
<protein>
    <recommendedName>
        <fullName evidence="4 5">30S ribosomal protein S12</fullName>
    </recommendedName>
</protein>
<comment type="function">
    <text evidence="7">With S4 and S5 plays an important role in translational accuracy. Located at the interface of the 30S and 50S subunits.</text>
</comment>
<dbReference type="Gene3D" id="2.40.50.140">
    <property type="entry name" value="Nucleic acid-binding proteins"/>
    <property type="match status" value="1"/>
</dbReference>
<proteinExistence type="inferred from homology"/>
<dbReference type="InterPro" id="IPR006032">
    <property type="entry name" value="Ribosomal_uS12"/>
</dbReference>
<dbReference type="NCBIfam" id="TIGR00982">
    <property type="entry name" value="uS12_E_A"/>
    <property type="match status" value="1"/>
</dbReference>
<reference evidence="8" key="1">
    <citation type="journal article" date="2017" name="Nature">
        <title>Metagenomic exploration of ASGARD archaea illuminates the origin of cellular complexity in eukaryotes.</title>
        <authorList>
            <person name="Zaremba-Niedzwiedzka K."/>
            <person name="Caceres E.F."/>
            <person name="Saw J.H.W."/>
            <person name="Backstrom D."/>
            <person name="Juzokaite L."/>
            <person name="Vancaester E."/>
            <person name="Seitz K.W."/>
            <person name="Anantharaman K."/>
            <person name="Starnawski P."/>
            <person name="Kjeldsen K.U."/>
            <person name="Stott M.B."/>
            <person name="Nunoura T."/>
            <person name="Banfield J.F."/>
            <person name="Schramm A."/>
            <person name="Baker B.J."/>
            <person name="Spang A."/>
            <person name="Ettema T.J.G."/>
        </authorList>
    </citation>
    <scope>NUCLEOTIDE SEQUENCE</scope>
    <source>
        <strain evidence="8">TIV_1</strain>
    </source>
</reference>
<dbReference type="Pfam" id="PF00164">
    <property type="entry name" value="Ribosom_S12_S23"/>
    <property type="match status" value="1"/>
</dbReference>
<dbReference type="GO" id="GO:0019843">
    <property type="term" value="F:rRNA binding"/>
    <property type="evidence" value="ECO:0007669"/>
    <property type="project" value="UniProtKB-KW"/>
</dbReference>
<dbReference type="EMBL" id="KX765074">
    <property type="protein sequence ID" value="AOZ56160.1"/>
    <property type="molecule type" value="Genomic_DNA"/>
</dbReference>
<evidence type="ECO:0000313" key="8">
    <source>
        <dbReference type="EMBL" id="AOZ56160.1"/>
    </source>
</evidence>
<evidence type="ECO:0000256" key="7">
    <source>
        <dbReference type="RuleBase" id="RU004490"/>
    </source>
</evidence>
<evidence type="ECO:0000256" key="1">
    <source>
        <dbReference type="ARBA" id="ARBA00005657"/>
    </source>
</evidence>
<dbReference type="NCBIfam" id="NF003254">
    <property type="entry name" value="PRK04211.1"/>
    <property type="match status" value="1"/>
</dbReference>
<evidence type="ECO:0000256" key="3">
    <source>
        <dbReference type="ARBA" id="ARBA00023274"/>
    </source>
</evidence>
<dbReference type="GO" id="GO:0003735">
    <property type="term" value="F:structural constituent of ribosome"/>
    <property type="evidence" value="ECO:0007669"/>
    <property type="project" value="UniProtKB-UniRule"/>
</dbReference>
<dbReference type="SUPFAM" id="SSF50249">
    <property type="entry name" value="Nucleic acid-binding proteins"/>
    <property type="match status" value="1"/>
</dbReference>
<keyword evidence="7" id="KW-0694">RNA-binding</keyword>